<proteinExistence type="predicted"/>
<dbReference type="InterPro" id="IPR058923">
    <property type="entry name" value="RCC1-like_dom"/>
</dbReference>
<evidence type="ECO:0000256" key="1">
    <source>
        <dbReference type="ARBA" id="ARBA00022737"/>
    </source>
</evidence>
<evidence type="ECO:0000313" key="5">
    <source>
        <dbReference type="Proteomes" id="UP000184339"/>
    </source>
</evidence>
<dbReference type="PROSITE" id="PS00626">
    <property type="entry name" value="RCC1_2"/>
    <property type="match status" value="1"/>
</dbReference>
<keyword evidence="2" id="KW-0732">Signal</keyword>
<dbReference type="InterPro" id="IPR009091">
    <property type="entry name" value="RCC1/BLIP-II"/>
</dbReference>
<name>A0A1M7MXE2_9BURK</name>
<dbReference type="InterPro" id="IPR051210">
    <property type="entry name" value="Ub_ligase/GEF_domain"/>
</dbReference>
<feature type="domain" description="RCC1-like" evidence="3">
    <location>
        <begin position="207"/>
        <end position="484"/>
    </location>
</feature>
<dbReference type="PANTHER" id="PTHR22870:SF408">
    <property type="entry name" value="OS09G0560450 PROTEIN"/>
    <property type="match status" value="1"/>
</dbReference>
<dbReference type="EMBL" id="FRCX01000003">
    <property type="protein sequence ID" value="SHM95291.1"/>
    <property type="molecule type" value="Genomic_DNA"/>
</dbReference>
<dbReference type="RefSeq" id="WP_072783352.1">
    <property type="nucleotide sequence ID" value="NZ_FRCX01000003.1"/>
</dbReference>
<dbReference type="InterPro" id="IPR000408">
    <property type="entry name" value="Reg_chr_condens"/>
</dbReference>
<dbReference type="PROSITE" id="PS51257">
    <property type="entry name" value="PROKAR_LIPOPROTEIN"/>
    <property type="match status" value="1"/>
</dbReference>
<evidence type="ECO:0000313" key="4">
    <source>
        <dbReference type="EMBL" id="SHM95291.1"/>
    </source>
</evidence>
<feature type="chain" id="PRO_5012613261" evidence="2">
    <location>
        <begin position="20"/>
        <end position="487"/>
    </location>
</feature>
<feature type="signal peptide" evidence="2">
    <location>
        <begin position="1"/>
        <end position="19"/>
    </location>
</feature>
<keyword evidence="1" id="KW-0677">Repeat</keyword>
<dbReference type="Gene3D" id="2.130.10.30">
    <property type="entry name" value="Regulator of chromosome condensation 1/beta-lactamase-inhibitor protein II"/>
    <property type="match status" value="2"/>
</dbReference>
<dbReference type="SUPFAM" id="SSF50985">
    <property type="entry name" value="RCC1/BLIP-II"/>
    <property type="match status" value="2"/>
</dbReference>
<gene>
    <name evidence="4" type="ORF">SAMN05192549_103350</name>
</gene>
<dbReference type="AlphaFoldDB" id="A0A1M7MXE2"/>
<dbReference type="PROSITE" id="PS50012">
    <property type="entry name" value="RCC1_3"/>
    <property type="match status" value="7"/>
</dbReference>
<evidence type="ECO:0000256" key="2">
    <source>
        <dbReference type="SAM" id="SignalP"/>
    </source>
</evidence>
<dbReference type="Pfam" id="PF00415">
    <property type="entry name" value="RCC1"/>
    <property type="match status" value="1"/>
</dbReference>
<protein>
    <submittedName>
        <fullName evidence="4">Alpha-tubulin suppressor</fullName>
    </submittedName>
</protein>
<dbReference type="STRING" id="551987.SAMN05192549_103350"/>
<dbReference type="PANTHER" id="PTHR22870">
    <property type="entry name" value="REGULATOR OF CHROMOSOME CONDENSATION"/>
    <property type="match status" value="1"/>
</dbReference>
<dbReference type="Proteomes" id="UP000184339">
    <property type="component" value="Unassembled WGS sequence"/>
</dbReference>
<organism evidence="4 5">
    <name type="scientific">Duganella sacchari</name>
    <dbReference type="NCBI Taxonomy" id="551987"/>
    <lineage>
        <taxon>Bacteria</taxon>
        <taxon>Pseudomonadati</taxon>
        <taxon>Pseudomonadota</taxon>
        <taxon>Betaproteobacteria</taxon>
        <taxon>Burkholderiales</taxon>
        <taxon>Oxalobacteraceae</taxon>
        <taxon>Telluria group</taxon>
        <taxon>Duganella</taxon>
    </lineage>
</organism>
<dbReference type="Pfam" id="PF25390">
    <property type="entry name" value="WD40_RLD"/>
    <property type="match status" value="1"/>
</dbReference>
<evidence type="ECO:0000259" key="3">
    <source>
        <dbReference type="Pfam" id="PF25390"/>
    </source>
</evidence>
<dbReference type="OrthoDB" id="8577868at2"/>
<sequence length="487" mass="49434">MKNFKFSSLLLAPLFVVLAACGGGGGSNNTPTTPTTPTLKSIAVTVPVSTIPIGSSQQLTAVGTYSDGSFKTLSSTTGLVWTTKSGGTSVAQVFSNGKVTGMGVGTETINATQENVVGTISLTITSPWTAVATGGYQTIARKADGNLYAWGQNIQGQLGDSSTANRNAPVQVNAGAGTTTWRMVAVGDQFAVGIRTAATSGTGTSTGGTLWAWGYNQNGQLGDGTQTNRSVPVQIGKDSDWTYVSAGKGHVLALKGATNTLYSWGRNDTGQMGDGTLIGKLVPTKIGTASWLTVSAGATHSIGLQKDGTLWTWGGNSDGQLGNATSGSTAIQAPTKIGNLTFTSVSAGAAHSMAIGANGSLFAWGQGSFGQLGNNGVANLTSPTQIGTDTNWSVVAAGAIHTMAVRTDGTLWGWGSNIEGQLGDGNGDEVSPVQIGTGANWVTVSVGTGHSFGLKADNTLWGWGRNQEGQLGNGKNVLSPVPVNIPN</sequence>
<accession>A0A1M7MXE2</accession>
<dbReference type="PRINTS" id="PR00633">
    <property type="entry name" value="RCCNDNSATION"/>
</dbReference>
<keyword evidence="5" id="KW-1185">Reference proteome</keyword>
<reference evidence="5" key="1">
    <citation type="submission" date="2016-11" db="EMBL/GenBank/DDBJ databases">
        <authorList>
            <person name="Varghese N."/>
            <person name="Submissions S."/>
        </authorList>
    </citation>
    <scope>NUCLEOTIDE SEQUENCE [LARGE SCALE GENOMIC DNA]</scope>
    <source>
        <strain evidence="5">Sac-22</strain>
    </source>
</reference>